<feature type="domain" description="MaoC-like" evidence="1">
    <location>
        <begin position="10"/>
        <end position="111"/>
    </location>
</feature>
<dbReference type="PANTHER" id="PTHR43437">
    <property type="entry name" value="HYDROXYACYL-THIOESTER DEHYDRATASE TYPE 2, MITOCHONDRIAL-RELATED"/>
    <property type="match status" value="1"/>
</dbReference>
<dbReference type="STRING" id="1075417.SAMN05421823_102288"/>
<dbReference type="AlphaFoldDB" id="A0A1G9AG95"/>
<dbReference type="GO" id="GO:0006633">
    <property type="term" value="P:fatty acid biosynthetic process"/>
    <property type="evidence" value="ECO:0007669"/>
    <property type="project" value="InterPro"/>
</dbReference>
<dbReference type="PANTHER" id="PTHR43437:SF3">
    <property type="entry name" value="HYDROXYACYL-THIOESTER DEHYDRATASE TYPE 2, MITOCHONDRIAL"/>
    <property type="match status" value="1"/>
</dbReference>
<dbReference type="CDD" id="cd03449">
    <property type="entry name" value="R_hydratase"/>
    <property type="match status" value="1"/>
</dbReference>
<evidence type="ECO:0000313" key="3">
    <source>
        <dbReference type="Proteomes" id="UP000198510"/>
    </source>
</evidence>
<proteinExistence type="predicted"/>
<dbReference type="GO" id="GO:0004312">
    <property type="term" value="F:fatty acid synthase activity"/>
    <property type="evidence" value="ECO:0007669"/>
    <property type="project" value="InterPro"/>
</dbReference>
<dbReference type="Pfam" id="PF01575">
    <property type="entry name" value="MaoC_dehydratas"/>
    <property type="match status" value="1"/>
</dbReference>
<evidence type="ECO:0000259" key="1">
    <source>
        <dbReference type="Pfam" id="PF01575"/>
    </source>
</evidence>
<dbReference type="InterPro" id="IPR050965">
    <property type="entry name" value="UPF0336/Enoyl-CoA_hydratase"/>
</dbReference>
<dbReference type="GO" id="GO:0005835">
    <property type="term" value="C:fatty acid synthase complex"/>
    <property type="evidence" value="ECO:0007669"/>
    <property type="project" value="InterPro"/>
</dbReference>
<dbReference type="OrthoDB" id="9801625at2"/>
<accession>A0A1G9AG95</accession>
<name>A0A1G9AG95_9BACT</name>
<organism evidence="2 3">
    <name type="scientific">Catalinimonas alkaloidigena</name>
    <dbReference type="NCBI Taxonomy" id="1075417"/>
    <lineage>
        <taxon>Bacteria</taxon>
        <taxon>Pseudomonadati</taxon>
        <taxon>Bacteroidota</taxon>
        <taxon>Cytophagia</taxon>
        <taxon>Cytophagales</taxon>
        <taxon>Catalimonadaceae</taxon>
        <taxon>Catalinimonas</taxon>
    </lineage>
</organism>
<dbReference type="SUPFAM" id="SSF54637">
    <property type="entry name" value="Thioesterase/thiol ester dehydrase-isomerase"/>
    <property type="match status" value="1"/>
</dbReference>
<dbReference type="EMBL" id="FNFO01000002">
    <property type="protein sequence ID" value="SDK26253.1"/>
    <property type="molecule type" value="Genomic_DNA"/>
</dbReference>
<reference evidence="2 3" key="1">
    <citation type="submission" date="2016-10" db="EMBL/GenBank/DDBJ databases">
        <authorList>
            <person name="de Groot N.N."/>
        </authorList>
    </citation>
    <scope>NUCLEOTIDE SEQUENCE [LARGE SCALE GENOMIC DNA]</scope>
    <source>
        <strain evidence="2 3">DSM 25186</strain>
    </source>
</reference>
<dbReference type="InterPro" id="IPR002539">
    <property type="entry name" value="MaoC-like_dom"/>
</dbReference>
<dbReference type="InterPro" id="IPR029069">
    <property type="entry name" value="HotDog_dom_sf"/>
</dbReference>
<gene>
    <name evidence="2" type="ORF">SAMN05421823_102288</name>
</gene>
<sequence>MLQPDDTFTQALRYTQADVDRFADVTGDHNPIHSDPDYAAQTPFRRPIIHGMLSAGVFSRVLGTQFPGEGTIYLRQTLDFKRPMYVDTDYEAVLTVQQVDREKHRAVVTTTIRDGAGKVTVQGEAEIMHRTLL</sequence>
<evidence type="ECO:0000313" key="2">
    <source>
        <dbReference type="EMBL" id="SDK26253.1"/>
    </source>
</evidence>
<dbReference type="GO" id="GO:0019171">
    <property type="term" value="F:(3R)-hydroxyacyl-[acyl-carrier-protein] dehydratase activity"/>
    <property type="evidence" value="ECO:0007669"/>
    <property type="project" value="TreeGrafter"/>
</dbReference>
<dbReference type="Gene3D" id="3.10.129.10">
    <property type="entry name" value="Hotdog Thioesterase"/>
    <property type="match status" value="1"/>
</dbReference>
<keyword evidence="3" id="KW-1185">Reference proteome</keyword>
<dbReference type="InterPro" id="IPR003965">
    <property type="entry name" value="Fatty_acid_synthase"/>
</dbReference>
<dbReference type="Proteomes" id="UP000198510">
    <property type="component" value="Unassembled WGS sequence"/>
</dbReference>
<dbReference type="PRINTS" id="PR01483">
    <property type="entry name" value="FASYNTHASE"/>
</dbReference>
<protein>
    <submittedName>
        <fullName evidence="2">Acyl dehydratase</fullName>
    </submittedName>
</protein>
<dbReference type="RefSeq" id="WP_089679817.1">
    <property type="nucleotide sequence ID" value="NZ_FNFO01000002.1"/>
</dbReference>